<dbReference type="InterPro" id="IPR029444">
    <property type="entry name" value="INTS5_C"/>
</dbReference>
<protein>
    <recommendedName>
        <fullName evidence="1">Integrator complex subunit 5 C-terminal domain-containing protein</fullName>
    </recommendedName>
</protein>
<evidence type="ECO:0000259" key="1">
    <source>
        <dbReference type="Pfam" id="PF14838"/>
    </source>
</evidence>
<accession>A0A015KFK0</accession>
<dbReference type="HOGENOM" id="CLU_468632_0_0_1"/>
<dbReference type="EMBL" id="JEMT01019415">
    <property type="protein sequence ID" value="EXX66204.1"/>
    <property type="molecule type" value="Genomic_DNA"/>
</dbReference>
<gene>
    <name evidence="2" type="ORF">RirG_126170</name>
</gene>
<reference evidence="2 3" key="1">
    <citation type="submission" date="2014-02" db="EMBL/GenBank/DDBJ databases">
        <title>Single nucleus genome sequencing reveals high similarity among nuclei of an endomycorrhizal fungus.</title>
        <authorList>
            <person name="Lin K."/>
            <person name="Geurts R."/>
            <person name="Zhang Z."/>
            <person name="Limpens E."/>
            <person name="Saunders D.G."/>
            <person name="Mu D."/>
            <person name="Pang E."/>
            <person name="Cao H."/>
            <person name="Cha H."/>
            <person name="Lin T."/>
            <person name="Zhou Q."/>
            <person name="Shang Y."/>
            <person name="Li Y."/>
            <person name="Ivanov S."/>
            <person name="Sharma T."/>
            <person name="Velzen R.V."/>
            <person name="Ruijter N.D."/>
            <person name="Aanen D.K."/>
            <person name="Win J."/>
            <person name="Kamoun S."/>
            <person name="Bisseling T."/>
            <person name="Huang S."/>
        </authorList>
    </citation>
    <scope>NUCLEOTIDE SEQUENCE [LARGE SCALE GENOMIC DNA]</scope>
    <source>
        <strain evidence="3">DAOM197198w</strain>
    </source>
</reference>
<name>A0A015KFK0_RHIIW</name>
<organism evidence="2 3">
    <name type="scientific">Rhizophagus irregularis (strain DAOM 197198w)</name>
    <name type="common">Glomus intraradices</name>
    <dbReference type="NCBI Taxonomy" id="1432141"/>
    <lineage>
        <taxon>Eukaryota</taxon>
        <taxon>Fungi</taxon>
        <taxon>Fungi incertae sedis</taxon>
        <taxon>Mucoromycota</taxon>
        <taxon>Glomeromycotina</taxon>
        <taxon>Glomeromycetes</taxon>
        <taxon>Glomerales</taxon>
        <taxon>Glomeraceae</taxon>
        <taxon>Rhizophagus</taxon>
    </lineage>
</organism>
<dbReference type="SMR" id="A0A015KFK0"/>
<sequence length="582" mass="68842">MMELQGKQNAIEKIEQLFIRMDFSKIPMFDDSVIKRIDQIREILTSFHNKWNDIIKTSLENAMKKTKITNENDTRFTKMCQSIVYIIILDSETSNLQLTEFIQSSLVTSDLSKTILDTLGQSFHIMLENLHYILNSYNGDNLETDIQWVLSLLLYSSQFARKTKAGNLAKCLDELVNIWFLVMEKQVNNNRQNIQWDKIISYLQVIFATLSKDSDAFLSISNLIMNEIWTNPERERFWDPAKSSPKIISELKMNIQRELSVLKTTELIVDKNKSFVDRKVVYRPRLKLYRKNWTFKKQVTNELRNKNSWQFNFANSETSPLEKRYISNAINTGTLIKMCCMRSDLLAFDNERANELIQLLTDKLTTIEPPTSVETHAIIPKGTRLVKSRDWILNEVFKSHPQYWILLDYLSNVKHEKYREFHDVLIRPLFAENIQFWYLTQKSDPRKCSLELDASIRLIDSMRKAGDIRHPMTEVGKVLPYLNTKDIYKILFEVWKFIMENWQQCPYSDNFIEQLEQQENNNKVGEINFDERVRNIRIIIQKNILKIPDELVHCICNEKNNQSLMSEWSIHWTNSIELSLNR</sequence>
<feature type="domain" description="Integrator complex subunit 5 C-terminal" evidence="1">
    <location>
        <begin position="386"/>
        <end position="546"/>
    </location>
</feature>
<evidence type="ECO:0000313" key="3">
    <source>
        <dbReference type="Proteomes" id="UP000022910"/>
    </source>
</evidence>
<dbReference type="Proteomes" id="UP000022910">
    <property type="component" value="Unassembled WGS sequence"/>
</dbReference>
<evidence type="ECO:0000313" key="2">
    <source>
        <dbReference type="EMBL" id="EXX66204.1"/>
    </source>
</evidence>
<dbReference type="AlphaFoldDB" id="A0A015KFK0"/>
<proteinExistence type="predicted"/>
<dbReference type="Pfam" id="PF14838">
    <property type="entry name" value="INTS5_C"/>
    <property type="match status" value="1"/>
</dbReference>
<keyword evidence="3" id="KW-1185">Reference proteome</keyword>
<dbReference type="OrthoDB" id="69088at2759"/>
<comment type="caution">
    <text evidence="2">The sequence shown here is derived from an EMBL/GenBank/DDBJ whole genome shotgun (WGS) entry which is preliminary data.</text>
</comment>